<dbReference type="Proteomes" id="UP001497512">
    <property type="component" value="Chromosome 4"/>
</dbReference>
<reference evidence="1" key="1">
    <citation type="submission" date="2024-02" db="EMBL/GenBank/DDBJ databases">
        <authorList>
            <consortium name="ELIXIR-Norway"/>
            <consortium name="Elixir Norway"/>
        </authorList>
    </citation>
    <scope>NUCLEOTIDE SEQUENCE</scope>
</reference>
<name>A0ABP0UL30_9BRYO</name>
<gene>
    <name evidence="1" type="ORF">CSSPTR1EN2_LOCUS17206</name>
</gene>
<proteinExistence type="predicted"/>
<dbReference type="EMBL" id="OZ019896">
    <property type="protein sequence ID" value="CAK9224187.1"/>
    <property type="molecule type" value="Genomic_DNA"/>
</dbReference>
<evidence type="ECO:0000313" key="1">
    <source>
        <dbReference type="EMBL" id="CAK9224187.1"/>
    </source>
</evidence>
<protein>
    <submittedName>
        <fullName evidence="1">Uncharacterized protein</fullName>
    </submittedName>
</protein>
<sequence>MGISCLSMHGDYEVYCYACPGSTPPEVTGMLKWTNFLHLEVGMPLLTPAQSSLHKTITHVRAFPTSGTKLKFGNFTRKCNLWKSVIDQVPMLLHSCLPLHRGSFGIHR</sequence>
<organism evidence="1 2">
    <name type="scientific">Sphagnum troendelagicum</name>
    <dbReference type="NCBI Taxonomy" id="128251"/>
    <lineage>
        <taxon>Eukaryota</taxon>
        <taxon>Viridiplantae</taxon>
        <taxon>Streptophyta</taxon>
        <taxon>Embryophyta</taxon>
        <taxon>Bryophyta</taxon>
        <taxon>Sphagnophytina</taxon>
        <taxon>Sphagnopsida</taxon>
        <taxon>Sphagnales</taxon>
        <taxon>Sphagnaceae</taxon>
        <taxon>Sphagnum</taxon>
    </lineage>
</organism>
<keyword evidence="2" id="KW-1185">Reference proteome</keyword>
<accession>A0ABP0UL30</accession>
<evidence type="ECO:0000313" key="2">
    <source>
        <dbReference type="Proteomes" id="UP001497512"/>
    </source>
</evidence>